<dbReference type="InterPro" id="IPR041492">
    <property type="entry name" value="HAD_2"/>
</dbReference>
<dbReference type="SUPFAM" id="SSF56784">
    <property type="entry name" value="HAD-like"/>
    <property type="match status" value="1"/>
</dbReference>
<comment type="caution">
    <text evidence="1">The sequence shown here is derived from an EMBL/GenBank/DDBJ whole genome shotgun (WGS) entry which is preliminary data.</text>
</comment>
<name>A0A645EM91_9ZZZZ</name>
<dbReference type="GO" id="GO:0008967">
    <property type="term" value="F:phosphoglycolate phosphatase activity"/>
    <property type="evidence" value="ECO:0007669"/>
    <property type="project" value="UniProtKB-EC"/>
</dbReference>
<organism evidence="1">
    <name type="scientific">bioreactor metagenome</name>
    <dbReference type="NCBI Taxonomy" id="1076179"/>
    <lineage>
        <taxon>unclassified sequences</taxon>
        <taxon>metagenomes</taxon>
        <taxon>ecological metagenomes</taxon>
    </lineage>
</organism>
<dbReference type="SFLD" id="SFLDS00003">
    <property type="entry name" value="Haloacid_Dehalogenase"/>
    <property type="match status" value="1"/>
</dbReference>
<gene>
    <name evidence="1" type="primary">gph_68</name>
    <name evidence="1" type="ORF">SDC9_150354</name>
</gene>
<dbReference type="PANTHER" id="PTHR43434:SF1">
    <property type="entry name" value="PHOSPHOGLYCOLATE PHOSPHATASE"/>
    <property type="match status" value="1"/>
</dbReference>
<dbReference type="AlphaFoldDB" id="A0A645EM91"/>
<dbReference type="Gene3D" id="3.40.50.1000">
    <property type="entry name" value="HAD superfamily/HAD-like"/>
    <property type="match status" value="1"/>
</dbReference>
<dbReference type="InterPro" id="IPR036412">
    <property type="entry name" value="HAD-like_sf"/>
</dbReference>
<dbReference type="InterPro" id="IPR023214">
    <property type="entry name" value="HAD_sf"/>
</dbReference>
<protein>
    <submittedName>
        <fullName evidence="1">Phosphoglycolate phosphatase</fullName>
        <ecNumber evidence="1">3.1.3.18</ecNumber>
    </submittedName>
</protein>
<keyword evidence="1" id="KW-0378">Hydrolase</keyword>
<dbReference type="PANTHER" id="PTHR43434">
    <property type="entry name" value="PHOSPHOGLYCOLATE PHOSPHATASE"/>
    <property type="match status" value="1"/>
</dbReference>
<dbReference type="EC" id="3.1.3.18" evidence="1"/>
<dbReference type="Pfam" id="PF13419">
    <property type="entry name" value="HAD_2"/>
    <property type="match status" value="1"/>
</dbReference>
<dbReference type="InterPro" id="IPR023198">
    <property type="entry name" value="PGP-like_dom2"/>
</dbReference>
<sequence length="222" mass="24377">MKQYKALIFDFDMTLADSAKVIAELLNVSANDFGYPSMSFSDVLPVIGHTHEIMLSHVTGENDPQNILNMRTHYRQLCRTRMAQKTEIFPDVPACLENIAGKGIKIGLLSLKLRDVLMQSLEKYNLATYFSAVVGCEDVIAPKPDPSGLFAVLKVLGVSPKDALYIGDSLVDEGAAKAAGVDFSAMLRGGTTKEQFDNTFVKHFYSSAEELSKDIDSMDLTL</sequence>
<dbReference type="SFLD" id="SFLDG01129">
    <property type="entry name" value="C1.5:_HAD__Beta-PGM__Phosphata"/>
    <property type="match status" value="1"/>
</dbReference>
<evidence type="ECO:0000313" key="1">
    <source>
        <dbReference type="EMBL" id="MPN03131.1"/>
    </source>
</evidence>
<reference evidence="1" key="1">
    <citation type="submission" date="2019-08" db="EMBL/GenBank/DDBJ databases">
        <authorList>
            <person name="Kucharzyk K."/>
            <person name="Murdoch R.W."/>
            <person name="Higgins S."/>
            <person name="Loffler F."/>
        </authorList>
    </citation>
    <scope>NUCLEOTIDE SEQUENCE</scope>
</reference>
<accession>A0A645EM91</accession>
<dbReference type="EMBL" id="VSSQ01049058">
    <property type="protein sequence ID" value="MPN03131.1"/>
    <property type="molecule type" value="Genomic_DNA"/>
</dbReference>
<dbReference type="InterPro" id="IPR050155">
    <property type="entry name" value="HAD-like_hydrolase_sf"/>
</dbReference>
<dbReference type="Gene3D" id="1.10.150.240">
    <property type="entry name" value="Putative phosphatase, domain 2"/>
    <property type="match status" value="1"/>
</dbReference>
<dbReference type="GO" id="GO:0006281">
    <property type="term" value="P:DNA repair"/>
    <property type="evidence" value="ECO:0007669"/>
    <property type="project" value="TreeGrafter"/>
</dbReference>
<proteinExistence type="predicted"/>
<dbReference type="GO" id="GO:0005829">
    <property type="term" value="C:cytosol"/>
    <property type="evidence" value="ECO:0007669"/>
    <property type="project" value="TreeGrafter"/>
</dbReference>